<organism evidence="2">
    <name type="scientific">Cacopsylla melanoneura</name>
    <dbReference type="NCBI Taxonomy" id="428564"/>
    <lineage>
        <taxon>Eukaryota</taxon>
        <taxon>Metazoa</taxon>
        <taxon>Ecdysozoa</taxon>
        <taxon>Arthropoda</taxon>
        <taxon>Hexapoda</taxon>
        <taxon>Insecta</taxon>
        <taxon>Pterygota</taxon>
        <taxon>Neoptera</taxon>
        <taxon>Paraneoptera</taxon>
        <taxon>Hemiptera</taxon>
        <taxon>Sternorrhyncha</taxon>
        <taxon>Psylloidea</taxon>
        <taxon>Psyllidae</taxon>
        <taxon>Psyllinae</taxon>
        <taxon>Cacopsylla</taxon>
    </lineage>
</organism>
<feature type="chain" id="PRO_5034117420" evidence="1">
    <location>
        <begin position="19"/>
        <end position="102"/>
    </location>
</feature>
<protein>
    <submittedName>
        <fullName evidence="2">Uncharacterized protein</fullName>
    </submittedName>
</protein>
<evidence type="ECO:0000313" key="2">
    <source>
        <dbReference type="EMBL" id="CAG6745298.1"/>
    </source>
</evidence>
<keyword evidence="1" id="KW-0732">Signal</keyword>
<reference evidence="2" key="1">
    <citation type="submission" date="2021-05" db="EMBL/GenBank/DDBJ databases">
        <authorList>
            <person name="Alioto T."/>
            <person name="Alioto T."/>
            <person name="Gomez Garrido J."/>
        </authorList>
    </citation>
    <scope>NUCLEOTIDE SEQUENCE</scope>
</reference>
<proteinExistence type="predicted"/>
<dbReference type="AlphaFoldDB" id="A0A8D8ZCN8"/>
<sequence>MFLILLWFLIIIEMKNLPQVFMKRCRQFLSTYMIVMVGLTNRAIGLYESKDQTKVIYLKIFSVACADSCEQNVWGYEKNTMRYSRYIWLPNSYKSSNPKQFS</sequence>
<accession>A0A8D8ZCN8</accession>
<evidence type="ECO:0000256" key="1">
    <source>
        <dbReference type="SAM" id="SignalP"/>
    </source>
</evidence>
<name>A0A8D8ZCN8_9HEMI</name>
<dbReference type="EMBL" id="HBUF01489948">
    <property type="protein sequence ID" value="CAG6745298.1"/>
    <property type="molecule type" value="Transcribed_RNA"/>
</dbReference>
<feature type="signal peptide" evidence="1">
    <location>
        <begin position="1"/>
        <end position="18"/>
    </location>
</feature>